<keyword evidence="6 11" id="KW-0418">Kinase</keyword>
<keyword evidence="7" id="KW-0067">ATP-binding</keyword>
<evidence type="ECO:0000256" key="1">
    <source>
        <dbReference type="ARBA" id="ARBA00000085"/>
    </source>
</evidence>
<dbReference type="GO" id="GO:0005524">
    <property type="term" value="F:ATP binding"/>
    <property type="evidence" value="ECO:0007669"/>
    <property type="project" value="UniProtKB-KW"/>
</dbReference>
<protein>
    <recommendedName>
        <fullName evidence="2">histidine kinase</fullName>
        <ecNumber evidence="2">2.7.13.3</ecNumber>
    </recommendedName>
</protein>
<dbReference type="EMBL" id="CP146203">
    <property type="protein sequence ID" value="XBH21302.1"/>
    <property type="molecule type" value="Genomic_DNA"/>
</dbReference>
<gene>
    <name evidence="11" type="ORF">V5R04_13985</name>
</gene>
<evidence type="ECO:0000256" key="3">
    <source>
        <dbReference type="ARBA" id="ARBA00022553"/>
    </source>
</evidence>
<feature type="transmembrane region" description="Helical" evidence="9">
    <location>
        <begin position="54"/>
        <end position="75"/>
    </location>
</feature>
<feature type="transmembrane region" description="Helical" evidence="9">
    <location>
        <begin position="20"/>
        <end position="42"/>
    </location>
</feature>
<dbReference type="PANTHER" id="PTHR24421">
    <property type="entry name" value="NITRATE/NITRITE SENSOR PROTEIN NARX-RELATED"/>
    <property type="match status" value="1"/>
</dbReference>
<feature type="transmembrane region" description="Helical" evidence="9">
    <location>
        <begin position="152"/>
        <end position="174"/>
    </location>
</feature>
<evidence type="ECO:0000313" key="11">
    <source>
        <dbReference type="EMBL" id="XBH21302.1"/>
    </source>
</evidence>
<dbReference type="SUPFAM" id="SSF55874">
    <property type="entry name" value="ATPase domain of HSP90 chaperone/DNA topoisomerase II/histidine kinase"/>
    <property type="match status" value="1"/>
</dbReference>
<dbReference type="Pfam" id="PF07730">
    <property type="entry name" value="HisKA_3"/>
    <property type="match status" value="1"/>
</dbReference>
<feature type="transmembrane region" description="Helical" evidence="9">
    <location>
        <begin position="81"/>
        <end position="105"/>
    </location>
</feature>
<evidence type="ECO:0000256" key="7">
    <source>
        <dbReference type="ARBA" id="ARBA00022840"/>
    </source>
</evidence>
<comment type="catalytic activity">
    <reaction evidence="1">
        <text>ATP + protein L-histidine = ADP + protein N-phospho-L-histidine.</text>
        <dbReference type="EC" id="2.7.13.3"/>
    </reaction>
</comment>
<feature type="domain" description="Signal transduction histidine kinase subgroup 3 dimerisation and phosphoacceptor" evidence="10">
    <location>
        <begin position="206"/>
        <end position="271"/>
    </location>
</feature>
<keyword evidence="3" id="KW-0597">Phosphoprotein</keyword>
<dbReference type="InterPro" id="IPR050482">
    <property type="entry name" value="Sensor_HK_TwoCompSys"/>
</dbReference>
<keyword evidence="9" id="KW-0812">Transmembrane</keyword>
<name>A0AAU7DWD0_9MICO</name>
<dbReference type="GO" id="GO:0000155">
    <property type="term" value="F:phosphorelay sensor kinase activity"/>
    <property type="evidence" value="ECO:0007669"/>
    <property type="project" value="InterPro"/>
</dbReference>
<accession>A0AAU7DWD0</accession>
<evidence type="ECO:0000256" key="4">
    <source>
        <dbReference type="ARBA" id="ARBA00022679"/>
    </source>
</evidence>
<keyword evidence="9" id="KW-0472">Membrane</keyword>
<organism evidence="11">
    <name type="scientific">Jonesiaceae bacterium BS-20</name>
    <dbReference type="NCBI Taxonomy" id="3120821"/>
    <lineage>
        <taxon>Bacteria</taxon>
        <taxon>Bacillati</taxon>
        <taxon>Actinomycetota</taxon>
        <taxon>Actinomycetes</taxon>
        <taxon>Micrococcales</taxon>
        <taxon>Jonesiaceae</taxon>
    </lineage>
</organism>
<dbReference type="CDD" id="cd16917">
    <property type="entry name" value="HATPase_UhpB-NarQ-NarX-like"/>
    <property type="match status" value="1"/>
</dbReference>
<dbReference type="AlphaFoldDB" id="A0AAU7DWD0"/>
<sequence length="420" mass="45927">MRTPLPLYPPPPLTVWGQIWRYGVAIISGAFSFLLVVGVYQMEGLLNYSPGGPGMLPLVFIDLALAPVMFLAMALRRRKPLLAIVLVSAFAGFSSLGSGAITFTLVSVATRRRWKELIPAAVLWFFSTWAMQAVSTSIWAQGVSTISFEQVTLAEMTISSFTFFTIMVAIGLFIGGRRQAIGALEARVAAAEDIRDARFAQARANERSSIAREMHDVLAHRISLVALHSGALSYRKDLSAEQVAETAEIIRDNSHQALKELRTVLGVLRDPASGLDAPPDLPQPALTDLDVLIQDSRLTGTRIDLHAPKDLLASFDQLNQTISRNAYRVLQECLTNARKHAPNALVTLKLSGNQDDGLFIECRNGVRFAPLASKEVCLPSSGLGLVGMQERIRASGGTLEFGAPSQNFFEVKVWLPWQTR</sequence>
<proteinExistence type="predicted"/>
<dbReference type="InterPro" id="IPR036890">
    <property type="entry name" value="HATPase_C_sf"/>
</dbReference>
<evidence type="ECO:0000256" key="6">
    <source>
        <dbReference type="ARBA" id="ARBA00022777"/>
    </source>
</evidence>
<dbReference type="GO" id="GO:0016020">
    <property type="term" value="C:membrane"/>
    <property type="evidence" value="ECO:0007669"/>
    <property type="project" value="InterPro"/>
</dbReference>
<dbReference type="Gene3D" id="1.20.5.1930">
    <property type="match status" value="1"/>
</dbReference>
<evidence type="ECO:0000256" key="2">
    <source>
        <dbReference type="ARBA" id="ARBA00012438"/>
    </source>
</evidence>
<keyword evidence="9" id="KW-1133">Transmembrane helix</keyword>
<dbReference type="EC" id="2.7.13.3" evidence="2"/>
<dbReference type="InterPro" id="IPR011712">
    <property type="entry name" value="Sig_transdc_His_kin_sub3_dim/P"/>
</dbReference>
<reference evidence="11" key="1">
    <citation type="submission" date="2024-02" db="EMBL/GenBank/DDBJ databases">
        <title>Tomenella chthoni gen. nov. sp. nov., a member of the family Jonesiaceae isolated from bat guano.</title>
        <authorList>
            <person name="Miller S.L."/>
            <person name="King J."/>
            <person name="Sankaranarayanan K."/>
            <person name="Lawson P.A."/>
        </authorList>
    </citation>
    <scope>NUCLEOTIDE SEQUENCE</scope>
    <source>
        <strain evidence="11">BS-20</strain>
    </source>
</reference>
<dbReference type="Gene3D" id="3.30.565.10">
    <property type="entry name" value="Histidine kinase-like ATPase, C-terminal domain"/>
    <property type="match status" value="1"/>
</dbReference>
<dbReference type="GO" id="GO:0046983">
    <property type="term" value="F:protein dimerization activity"/>
    <property type="evidence" value="ECO:0007669"/>
    <property type="project" value="InterPro"/>
</dbReference>
<evidence type="ECO:0000259" key="10">
    <source>
        <dbReference type="Pfam" id="PF07730"/>
    </source>
</evidence>
<evidence type="ECO:0000256" key="5">
    <source>
        <dbReference type="ARBA" id="ARBA00022741"/>
    </source>
</evidence>
<keyword evidence="4" id="KW-0808">Transferase</keyword>
<feature type="transmembrane region" description="Helical" evidence="9">
    <location>
        <begin position="117"/>
        <end position="140"/>
    </location>
</feature>
<keyword evidence="5" id="KW-0547">Nucleotide-binding</keyword>
<dbReference type="PANTHER" id="PTHR24421:SF10">
    <property type="entry name" value="NITRATE_NITRITE SENSOR PROTEIN NARQ"/>
    <property type="match status" value="1"/>
</dbReference>
<evidence type="ECO:0000256" key="9">
    <source>
        <dbReference type="SAM" id="Phobius"/>
    </source>
</evidence>
<keyword evidence="8" id="KW-0902">Two-component regulatory system</keyword>
<evidence type="ECO:0000256" key="8">
    <source>
        <dbReference type="ARBA" id="ARBA00023012"/>
    </source>
</evidence>